<proteinExistence type="predicted"/>
<keyword evidence="2" id="KW-1185">Reference proteome</keyword>
<reference evidence="1 2" key="1">
    <citation type="submission" date="2022-12" db="EMBL/GenBank/DDBJ databases">
        <title>Chitinophagaceae gen. sp. nov., a new member of the family Chitinophagaceae, isolated from soil in a chemical factory.</title>
        <authorList>
            <person name="Ke Z."/>
        </authorList>
    </citation>
    <scope>NUCLEOTIDE SEQUENCE [LARGE SCALE GENOMIC DNA]</scope>
    <source>
        <strain evidence="1 2">LY-5</strain>
    </source>
</reference>
<protein>
    <submittedName>
        <fullName evidence="1">Uncharacterized protein</fullName>
    </submittedName>
</protein>
<dbReference type="Proteomes" id="UP001210231">
    <property type="component" value="Unassembled WGS sequence"/>
</dbReference>
<accession>A0ABT4UFR3</accession>
<organism evidence="1 2">
    <name type="scientific">Polluticaenibacter yanchengensis</name>
    <dbReference type="NCBI Taxonomy" id="3014562"/>
    <lineage>
        <taxon>Bacteria</taxon>
        <taxon>Pseudomonadati</taxon>
        <taxon>Bacteroidota</taxon>
        <taxon>Chitinophagia</taxon>
        <taxon>Chitinophagales</taxon>
        <taxon>Chitinophagaceae</taxon>
        <taxon>Polluticaenibacter</taxon>
    </lineage>
</organism>
<evidence type="ECO:0000313" key="1">
    <source>
        <dbReference type="EMBL" id="MDA3613682.1"/>
    </source>
</evidence>
<sequence>MSNYGIGGNEVQTDASEAFADIPQNRTLFAEKLTKDAPIKPEVVYGLQTVQDVFDRFKPQVEVAFETEQGTEQKEILSFSNVGDFSLKGITAQSKFLQSNAIKKDEYMKIIKQLKSNKILKSALADPSAKAALIAAISAMHDELQSKV</sequence>
<dbReference type="RefSeq" id="WP_407030010.1">
    <property type="nucleotide sequence ID" value="NZ_JAQGEF010000002.1"/>
</dbReference>
<comment type="caution">
    <text evidence="1">The sequence shown here is derived from an EMBL/GenBank/DDBJ whole genome shotgun (WGS) entry which is preliminary data.</text>
</comment>
<name>A0ABT4UFR3_9BACT</name>
<evidence type="ECO:0000313" key="2">
    <source>
        <dbReference type="Proteomes" id="UP001210231"/>
    </source>
</evidence>
<dbReference type="EMBL" id="JAQGEF010000002">
    <property type="protein sequence ID" value="MDA3613682.1"/>
    <property type="molecule type" value="Genomic_DNA"/>
</dbReference>
<gene>
    <name evidence="1" type="ORF">O3P16_02595</name>
</gene>